<evidence type="ECO:0000313" key="3">
    <source>
        <dbReference type="Proteomes" id="UP001345827"/>
    </source>
</evidence>
<comment type="caution">
    <text evidence="2">The sequence shown here is derived from an EMBL/GenBank/DDBJ whole genome shotgun (WGS) entry which is preliminary data.</text>
</comment>
<feature type="compositionally biased region" description="Basic and acidic residues" evidence="1">
    <location>
        <begin position="146"/>
        <end position="157"/>
    </location>
</feature>
<accession>A0AAV9QNH3</accession>
<gene>
    <name evidence="2" type="ORF">LTR25_000698</name>
</gene>
<sequence>MSLIVFSVDTTKAAPVLGLLLPKETANIAKESLYKTLLKFNKTLLECLRLAISNNDQPDLAHLLRISETTGQDTTSILRDLYQRVSQAKEIPRSPSSSGNSEKNFFIETSGRDTRNDFPNAAELPADSPKQLPSLAGQGMHNKFWKGRDHSGFRMESKPSPGPLPGMSRTSSTRSSCVSYTSQDVLEANLDRLIQHSRENAPSTFASSSALRHSSASLATSASILQRNKESLARWKSI</sequence>
<proteinExistence type="predicted"/>
<keyword evidence="3" id="KW-1185">Reference proteome</keyword>
<protein>
    <submittedName>
        <fullName evidence="2">Uncharacterized protein</fullName>
    </submittedName>
</protein>
<dbReference type="Proteomes" id="UP001345827">
    <property type="component" value="Unassembled WGS sequence"/>
</dbReference>
<name>A0AAV9QNH3_9PEZI</name>
<dbReference type="AlphaFoldDB" id="A0AAV9QNH3"/>
<dbReference type="EMBL" id="JAXLQG010000001">
    <property type="protein sequence ID" value="KAK5545690.1"/>
    <property type="molecule type" value="Genomic_DNA"/>
</dbReference>
<reference evidence="2 3" key="1">
    <citation type="submission" date="2023-06" db="EMBL/GenBank/DDBJ databases">
        <title>Black Yeasts Isolated from many extreme environments.</title>
        <authorList>
            <person name="Coleine C."/>
            <person name="Stajich J.E."/>
            <person name="Selbmann L."/>
        </authorList>
    </citation>
    <scope>NUCLEOTIDE SEQUENCE [LARGE SCALE GENOMIC DNA]</scope>
    <source>
        <strain evidence="2 3">CCFEE 5887</strain>
    </source>
</reference>
<evidence type="ECO:0000256" key="1">
    <source>
        <dbReference type="SAM" id="MobiDB-lite"/>
    </source>
</evidence>
<feature type="region of interest" description="Disordered" evidence="1">
    <location>
        <begin position="110"/>
        <end position="174"/>
    </location>
</feature>
<evidence type="ECO:0000313" key="2">
    <source>
        <dbReference type="EMBL" id="KAK5545690.1"/>
    </source>
</evidence>
<organism evidence="2 3">
    <name type="scientific">Vermiconidia calcicola</name>
    <dbReference type="NCBI Taxonomy" id="1690605"/>
    <lineage>
        <taxon>Eukaryota</taxon>
        <taxon>Fungi</taxon>
        <taxon>Dikarya</taxon>
        <taxon>Ascomycota</taxon>
        <taxon>Pezizomycotina</taxon>
        <taxon>Dothideomycetes</taxon>
        <taxon>Dothideomycetidae</taxon>
        <taxon>Mycosphaerellales</taxon>
        <taxon>Extremaceae</taxon>
        <taxon>Vermiconidia</taxon>
    </lineage>
</organism>